<comment type="caution">
    <text evidence="4">The sequence shown here is derived from an EMBL/GenBank/DDBJ whole genome shotgun (WGS) entry which is preliminary data.</text>
</comment>
<dbReference type="InterPro" id="IPR000352">
    <property type="entry name" value="Pep_chain_release_fac_I"/>
</dbReference>
<dbReference type="Proteomes" id="UP001055117">
    <property type="component" value="Unassembled WGS sequence"/>
</dbReference>
<dbReference type="PROSITE" id="PS00745">
    <property type="entry name" value="RF_PROK_I"/>
    <property type="match status" value="1"/>
</dbReference>
<reference evidence="4 5" key="1">
    <citation type="journal article" date="2021" name="Front. Microbiol.">
        <title>Comprehensive Comparative Genomics and Phenotyping of Methylobacterium Species.</title>
        <authorList>
            <person name="Alessa O."/>
            <person name="Ogura Y."/>
            <person name="Fujitani Y."/>
            <person name="Takami H."/>
            <person name="Hayashi T."/>
            <person name="Sahin N."/>
            <person name="Tani A."/>
        </authorList>
    </citation>
    <scope>NUCLEOTIDE SEQUENCE [LARGE SCALE GENOMIC DNA]</scope>
    <source>
        <strain evidence="4 5">DSM 23679</strain>
    </source>
</reference>
<feature type="region of interest" description="Disordered" evidence="2">
    <location>
        <begin position="104"/>
        <end position="139"/>
    </location>
</feature>
<evidence type="ECO:0000256" key="1">
    <source>
        <dbReference type="ARBA" id="ARBA00010835"/>
    </source>
</evidence>
<dbReference type="Gene3D" id="3.30.160.20">
    <property type="match status" value="1"/>
</dbReference>
<dbReference type="RefSeq" id="WP_147754697.1">
    <property type="nucleotide sequence ID" value="NZ_BPQG01000004.1"/>
</dbReference>
<keyword evidence="4" id="KW-0378">Hydrolase</keyword>
<name>A0ABQ4QBN7_9HYPH</name>
<dbReference type="EMBL" id="BPQG01000004">
    <property type="protein sequence ID" value="GJD42504.1"/>
    <property type="molecule type" value="Genomic_DNA"/>
</dbReference>
<dbReference type="PANTHER" id="PTHR47814">
    <property type="entry name" value="PEPTIDYL-TRNA HYDROLASE ARFB"/>
    <property type="match status" value="1"/>
</dbReference>
<organism evidence="4 5">
    <name type="scientific">Methylobacterium cerastii</name>
    <dbReference type="NCBI Taxonomy" id="932741"/>
    <lineage>
        <taxon>Bacteria</taxon>
        <taxon>Pseudomonadati</taxon>
        <taxon>Pseudomonadota</taxon>
        <taxon>Alphaproteobacteria</taxon>
        <taxon>Hyphomicrobiales</taxon>
        <taxon>Methylobacteriaceae</taxon>
        <taxon>Methylobacterium</taxon>
    </lineage>
</organism>
<accession>A0ABQ4QBN7</accession>
<keyword evidence="5" id="KW-1185">Reference proteome</keyword>
<dbReference type="GO" id="GO:0016787">
    <property type="term" value="F:hydrolase activity"/>
    <property type="evidence" value="ECO:0007669"/>
    <property type="project" value="UniProtKB-KW"/>
</dbReference>
<dbReference type="Pfam" id="PF00472">
    <property type="entry name" value="RF-1"/>
    <property type="match status" value="1"/>
</dbReference>
<dbReference type="PANTHER" id="PTHR47814:SF1">
    <property type="entry name" value="PEPTIDYL-TRNA HYDROLASE ARFB"/>
    <property type="match status" value="1"/>
</dbReference>
<comment type="similarity">
    <text evidence="1">Belongs to the prokaryotic/mitochondrial release factor family.</text>
</comment>
<feature type="domain" description="Prokaryotic-type class I peptide chain release factors" evidence="3">
    <location>
        <begin position="22"/>
        <end position="38"/>
    </location>
</feature>
<evidence type="ECO:0000313" key="5">
    <source>
        <dbReference type="Proteomes" id="UP001055117"/>
    </source>
</evidence>
<dbReference type="SUPFAM" id="SSF75620">
    <property type="entry name" value="Release factor"/>
    <property type="match status" value="1"/>
</dbReference>
<evidence type="ECO:0000259" key="3">
    <source>
        <dbReference type="PROSITE" id="PS00745"/>
    </source>
</evidence>
<gene>
    <name evidence="4" type="primary">arfB</name>
    <name evidence="4" type="ORF">AFCDBAGC_0342</name>
</gene>
<evidence type="ECO:0000313" key="4">
    <source>
        <dbReference type="EMBL" id="GJD42504.1"/>
    </source>
</evidence>
<proteinExistence type="inferred from homology"/>
<dbReference type="NCBIfam" id="NF006718">
    <property type="entry name" value="PRK09256.1"/>
    <property type="match status" value="1"/>
</dbReference>
<evidence type="ECO:0000256" key="2">
    <source>
        <dbReference type="SAM" id="MobiDB-lite"/>
    </source>
</evidence>
<sequence>MALVCTPQIAIDEAELHETFVRASGPGGQNVNKLSTAVQLRFDVRRSAALPNAVAVRLMRLAGRRLTADGVLVISAQQFRTQERNRADARERLAKLVAEAAVPPVPRRATRPTLASKKRRLEAKTQRGATKRLRGAPVD</sequence>
<feature type="compositionally biased region" description="Basic residues" evidence="2">
    <location>
        <begin position="129"/>
        <end position="139"/>
    </location>
</feature>
<dbReference type="InterPro" id="IPR045853">
    <property type="entry name" value="Pep_chain_release_fac_I_sf"/>
</dbReference>
<protein>
    <submittedName>
        <fullName evidence="4">Peptidyl-tRNA hydrolase ArfB</fullName>
    </submittedName>
</protein>